<reference evidence="10 11" key="1">
    <citation type="submission" date="2020-03" db="EMBL/GenBank/DDBJ databases">
        <title>Salinimicrobium sp. nov, isolated from SCS.</title>
        <authorList>
            <person name="Cao W.R."/>
        </authorList>
    </citation>
    <scope>NUCLEOTIDE SEQUENCE [LARGE SCALE GENOMIC DNA]</scope>
    <source>
        <strain evidence="11">J15B91</strain>
    </source>
</reference>
<feature type="transmembrane region" description="Helical" evidence="7">
    <location>
        <begin position="75"/>
        <end position="93"/>
    </location>
</feature>
<feature type="transmembrane region" description="Helical" evidence="7">
    <location>
        <begin position="21"/>
        <end position="43"/>
    </location>
</feature>
<dbReference type="InterPro" id="IPR011527">
    <property type="entry name" value="ABC1_TM_dom"/>
</dbReference>
<keyword evidence="5 7" id="KW-1133">Transmembrane helix</keyword>
<dbReference type="PROSITE" id="PS50929">
    <property type="entry name" value="ABC_TM1F"/>
    <property type="match status" value="1"/>
</dbReference>
<keyword evidence="6 7" id="KW-0472">Membrane</keyword>
<dbReference type="SMART" id="SM00382">
    <property type="entry name" value="AAA"/>
    <property type="match status" value="1"/>
</dbReference>
<dbReference type="InterPro" id="IPR017871">
    <property type="entry name" value="ABC_transporter-like_CS"/>
</dbReference>
<organism evidence="10 11">
    <name type="scientific">Salinimicrobium oceani</name>
    <dbReference type="NCBI Taxonomy" id="2722702"/>
    <lineage>
        <taxon>Bacteria</taxon>
        <taxon>Pseudomonadati</taxon>
        <taxon>Bacteroidota</taxon>
        <taxon>Flavobacteriia</taxon>
        <taxon>Flavobacteriales</taxon>
        <taxon>Flavobacteriaceae</taxon>
        <taxon>Salinimicrobium</taxon>
    </lineage>
</organism>
<comment type="subcellular location">
    <subcellularLocation>
        <location evidence="1">Cell membrane</location>
        <topology evidence="1">Multi-pass membrane protein</topology>
    </subcellularLocation>
</comment>
<evidence type="ECO:0000256" key="1">
    <source>
        <dbReference type="ARBA" id="ARBA00004651"/>
    </source>
</evidence>
<evidence type="ECO:0000256" key="6">
    <source>
        <dbReference type="ARBA" id="ARBA00023136"/>
    </source>
</evidence>
<accession>A0ABX1D2M0</accession>
<proteinExistence type="predicted"/>
<evidence type="ECO:0000256" key="5">
    <source>
        <dbReference type="ARBA" id="ARBA00022989"/>
    </source>
</evidence>
<dbReference type="PANTHER" id="PTHR24221:SF654">
    <property type="entry name" value="ATP-BINDING CASSETTE SUB-FAMILY B MEMBER 6"/>
    <property type="match status" value="1"/>
</dbReference>
<feature type="transmembrane region" description="Helical" evidence="7">
    <location>
        <begin position="178"/>
        <end position="197"/>
    </location>
</feature>
<dbReference type="Pfam" id="PF00005">
    <property type="entry name" value="ABC_tran"/>
    <property type="match status" value="1"/>
</dbReference>
<evidence type="ECO:0000256" key="4">
    <source>
        <dbReference type="ARBA" id="ARBA00022840"/>
    </source>
</evidence>
<dbReference type="GO" id="GO:0005524">
    <property type="term" value="F:ATP binding"/>
    <property type="evidence" value="ECO:0007669"/>
    <property type="project" value="UniProtKB-KW"/>
</dbReference>
<feature type="transmembrane region" description="Helical" evidence="7">
    <location>
        <begin position="153"/>
        <end position="172"/>
    </location>
</feature>
<dbReference type="PANTHER" id="PTHR24221">
    <property type="entry name" value="ATP-BINDING CASSETTE SUB-FAMILY B"/>
    <property type="match status" value="1"/>
</dbReference>
<dbReference type="SUPFAM" id="SSF52540">
    <property type="entry name" value="P-loop containing nucleoside triphosphate hydrolases"/>
    <property type="match status" value="1"/>
</dbReference>
<sequence>MHLKTPFRFFNYFYKYLGYRIPVFFSLSFLVGLLDGIGLALFIPLLKLVSEENNTASKGGFITDVVVDFLNVNPTLLNILILILFFFSLKGLVKFFEGYLRVVYQQYFMRQIRMSNIDLLNELDFKEFAKTDAGKIQNTFSGEVNRVNTAFRFYFKSFQYGTLVLVYVIIAFLADPVFSLIVILGGLSTILLFKSLYIRTKYFSKKFTGRSHLYEGLLMQKIYFFKYLKTTGLNIFFGKKLKKNIMEMEKDQLRIGIVDSLLNALREPLVIVVVLFAIYLQVNFFGQDLTLILLSLVLLYRALSFFMGMQEQWNMFLGYSGSLYNMEEFTEELQRAKEQFEGKPFLGFKNALELKRVNFSYGKTEVLRNINLKIQRNETVAFIGESGSGKTTLMNIISGLLIPSGGIYTIDGTAITTLDLYSFRKKIGYIPQDPPVFSDSIFNNVTFWKDKTEENIERFQTALKQAALKEFVDGLPEKEETYLGNTGISLSGGQKQRISIARELFKEIDILLMDEATSALDSETENIIKENIKILKGTVTIILIAHRLSTVKYADRIYMLKEGEVISSGTYNELLQNSESFRRLVALQKV</sequence>
<dbReference type="InterPro" id="IPR036640">
    <property type="entry name" value="ABC1_TM_sf"/>
</dbReference>
<evidence type="ECO:0000313" key="11">
    <source>
        <dbReference type="Proteomes" id="UP000703674"/>
    </source>
</evidence>
<dbReference type="SUPFAM" id="SSF90123">
    <property type="entry name" value="ABC transporter transmembrane region"/>
    <property type="match status" value="1"/>
</dbReference>
<keyword evidence="4 10" id="KW-0067">ATP-binding</keyword>
<dbReference type="Gene3D" id="3.40.50.300">
    <property type="entry name" value="P-loop containing nucleotide triphosphate hydrolases"/>
    <property type="match status" value="1"/>
</dbReference>
<keyword evidence="3" id="KW-0547">Nucleotide-binding</keyword>
<keyword evidence="11" id="KW-1185">Reference proteome</keyword>
<feature type="transmembrane region" description="Helical" evidence="7">
    <location>
        <begin position="269"/>
        <end position="285"/>
    </location>
</feature>
<feature type="domain" description="ABC transporter" evidence="8">
    <location>
        <begin position="352"/>
        <end position="587"/>
    </location>
</feature>
<feature type="domain" description="ABC transmembrane type-1" evidence="9">
    <location>
        <begin position="60"/>
        <end position="318"/>
    </location>
</feature>
<dbReference type="InterPro" id="IPR027417">
    <property type="entry name" value="P-loop_NTPase"/>
</dbReference>
<evidence type="ECO:0000256" key="7">
    <source>
        <dbReference type="SAM" id="Phobius"/>
    </source>
</evidence>
<comment type="caution">
    <text evidence="10">The sequence shown here is derived from an EMBL/GenBank/DDBJ whole genome shotgun (WGS) entry which is preliminary data.</text>
</comment>
<protein>
    <submittedName>
        <fullName evidence="10">ABC transporter ATP-binding protein</fullName>
    </submittedName>
</protein>
<gene>
    <name evidence="10" type="ORF">HC175_10895</name>
</gene>
<dbReference type="Pfam" id="PF00664">
    <property type="entry name" value="ABC_membrane"/>
    <property type="match status" value="1"/>
</dbReference>
<dbReference type="InterPro" id="IPR003593">
    <property type="entry name" value="AAA+_ATPase"/>
</dbReference>
<evidence type="ECO:0000256" key="2">
    <source>
        <dbReference type="ARBA" id="ARBA00022692"/>
    </source>
</evidence>
<dbReference type="Proteomes" id="UP000703674">
    <property type="component" value="Unassembled WGS sequence"/>
</dbReference>
<dbReference type="PROSITE" id="PS00211">
    <property type="entry name" value="ABC_TRANSPORTER_1"/>
    <property type="match status" value="1"/>
</dbReference>
<dbReference type="Gene3D" id="1.20.1560.10">
    <property type="entry name" value="ABC transporter type 1, transmembrane domain"/>
    <property type="match status" value="1"/>
</dbReference>
<dbReference type="EMBL" id="JAAVJR010000005">
    <property type="protein sequence ID" value="NJW53428.1"/>
    <property type="molecule type" value="Genomic_DNA"/>
</dbReference>
<dbReference type="InterPro" id="IPR039421">
    <property type="entry name" value="Type_1_exporter"/>
</dbReference>
<name>A0ABX1D2M0_9FLAO</name>
<evidence type="ECO:0000259" key="9">
    <source>
        <dbReference type="PROSITE" id="PS50929"/>
    </source>
</evidence>
<dbReference type="PROSITE" id="PS50893">
    <property type="entry name" value="ABC_TRANSPORTER_2"/>
    <property type="match status" value="1"/>
</dbReference>
<evidence type="ECO:0000259" key="8">
    <source>
        <dbReference type="PROSITE" id="PS50893"/>
    </source>
</evidence>
<keyword evidence="2 7" id="KW-0812">Transmembrane</keyword>
<evidence type="ECO:0000313" key="10">
    <source>
        <dbReference type="EMBL" id="NJW53428.1"/>
    </source>
</evidence>
<dbReference type="InterPro" id="IPR003439">
    <property type="entry name" value="ABC_transporter-like_ATP-bd"/>
</dbReference>
<evidence type="ECO:0000256" key="3">
    <source>
        <dbReference type="ARBA" id="ARBA00022741"/>
    </source>
</evidence>